<dbReference type="AlphaFoldDB" id="A0A1F5YK09"/>
<dbReference type="PANTHER" id="PTHR40084:SF1">
    <property type="entry name" value="PHOSPHOTRANSFERASE"/>
    <property type="match status" value="1"/>
</dbReference>
<sequence>MKYIADLHIHSKYSRAVSRDMTIVKTWEWAKRKGIDLVSTGDWTHPLWLREIKTDLEEMGNGILQLKSKIPASPAGRQNPKSNNDNGPNFLLSTELSSIYSQGGKVRRIHNLVWVSSIATAEKICHELTAKGCNLISDGRPILGLTSVQLAELIFSIDPTALLIPAHIWTPWFSLYGSESGFDSIEECYGEFYKNIYAVETGLSSDPAMNWRIKELDTRSILSSSDAHSGPKLGREATVFEMEELSYEAIGEALTNGAMKQGNNETIKQSSDLSSTKYNRIAYTIEFYPEEGKYHWSGHRNCGVKQNPAETAKKGTICPVCGKKLTIGVMHRVEQLAGRSEEELHITRGSCRSPDSVGIASPTGIISKETDIKIIESDTFPLRPPYIMLVPLQEIIAEAFGTAPATQKVQSEYQKLTSNFRGEFSVLIDTPVSDIVRVSSGKVAEAIQKVRTGNIVVDPGYDGVFGVVKIWGSVEEKKEETKKEQMSLF</sequence>
<dbReference type="Gene3D" id="3.20.20.140">
    <property type="entry name" value="Metal-dependent hydrolases"/>
    <property type="match status" value="1"/>
</dbReference>
<dbReference type="CDD" id="cd19067">
    <property type="entry name" value="PfuEndoQ-like"/>
    <property type="match status" value="1"/>
</dbReference>
<comment type="caution">
    <text evidence="1">The sequence shown here is derived from an EMBL/GenBank/DDBJ whole genome shotgun (WGS) entry which is preliminary data.</text>
</comment>
<proteinExistence type="predicted"/>
<evidence type="ECO:0008006" key="3">
    <source>
        <dbReference type="Google" id="ProtNLM"/>
    </source>
</evidence>
<dbReference type="EMBL" id="MFIY01000004">
    <property type="protein sequence ID" value="OGG00539.1"/>
    <property type="molecule type" value="Genomic_DNA"/>
</dbReference>
<accession>A0A1F5YK09</accession>
<dbReference type="SUPFAM" id="SSF89550">
    <property type="entry name" value="PHP domain-like"/>
    <property type="match status" value="1"/>
</dbReference>
<dbReference type="PANTHER" id="PTHR40084">
    <property type="entry name" value="PHOSPHOHYDROLASE, PHP FAMILY"/>
    <property type="match status" value="1"/>
</dbReference>
<evidence type="ECO:0000313" key="2">
    <source>
        <dbReference type="Proteomes" id="UP000178230"/>
    </source>
</evidence>
<dbReference type="InterPro" id="IPR016195">
    <property type="entry name" value="Pol/histidinol_Pase-like"/>
</dbReference>
<reference evidence="1 2" key="1">
    <citation type="journal article" date="2016" name="Nat. Commun.">
        <title>Thousands of microbial genomes shed light on interconnected biogeochemical processes in an aquifer system.</title>
        <authorList>
            <person name="Anantharaman K."/>
            <person name="Brown C.T."/>
            <person name="Hug L.A."/>
            <person name="Sharon I."/>
            <person name="Castelle C.J."/>
            <person name="Probst A.J."/>
            <person name="Thomas B.C."/>
            <person name="Singh A."/>
            <person name="Wilkins M.J."/>
            <person name="Karaoz U."/>
            <person name="Brodie E.L."/>
            <person name="Williams K.H."/>
            <person name="Hubbard S.S."/>
            <person name="Banfield J.F."/>
        </authorList>
    </citation>
    <scope>NUCLEOTIDE SEQUENCE [LARGE SCALE GENOMIC DNA]</scope>
</reference>
<name>A0A1F5YK09_9BACT</name>
<evidence type="ECO:0000313" key="1">
    <source>
        <dbReference type="EMBL" id="OGG00539.1"/>
    </source>
</evidence>
<dbReference type="Proteomes" id="UP000178230">
    <property type="component" value="Unassembled WGS sequence"/>
</dbReference>
<gene>
    <name evidence="1" type="ORF">A2Y99_04210</name>
</gene>
<organism evidence="1 2">
    <name type="scientific">Candidatus Gottesmanbacteria bacterium RBG_13_37_7</name>
    <dbReference type="NCBI Taxonomy" id="1798369"/>
    <lineage>
        <taxon>Bacteria</taxon>
        <taxon>Candidatus Gottesmaniibacteriota</taxon>
    </lineage>
</organism>
<protein>
    <recommendedName>
        <fullName evidence="3">DNA helicase UvrD</fullName>
    </recommendedName>
</protein>